<evidence type="ECO:0000256" key="4">
    <source>
        <dbReference type="ARBA" id="ARBA00013834"/>
    </source>
</evidence>
<keyword evidence="6 11" id="KW-0808">Transferase</keyword>
<name>C1C0Q7_CALCM</name>
<dbReference type="PANTHER" id="PTHR11904:SF9">
    <property type="entry name" value="PURINE NUCLEOSIDE PHOSPHORYLASE-RELATED"/>
    <property type="match status" value="1"/>
</dbReference>
<keyword evidence="5 11" id="KW-0328">Glycosyltransferase</keyword>
<dbReference type="PANTHER" id="PTHR11904">
    <property type="entry name" value="METHYLTHIOADENOSINE/PURINE NUCLEOSIDE PHOSPHORYLASE"/>
    <property type="match status" value="1"/>
</dbReference>
<dbReference type="NCBIfam" id="NF006054">
    <property type="entry name" value="PRK08202.1"/>
    <property type="match status" value="1"/>
</dbReference>
<organism evidence="14">
    <name type="scientific">Caligus clemensi</name>
    <name type="common">Sea louse</name>
    <dbReference type="NCBI Taxonomy" id="344056"/>
    <lineage>
        <taxon>Eukaryota</taxon>
        <taxon>Metazoa</taxon>
        <taxon>Ecdysozoa</taxon>
        <taxon>Arthropoda</taxon>
        <taxon>Crustacea</taxon>
        <taxon>Multicrustacea</taxon>
        <taxon>Hexanauplia</taxon>
        <taxon>Copepoda</taxon>
        <taxon>Siphonostomatoida</taxon>
        <taxon>Caligidae</taxon>
        <taxon>Caligus</taxon>
    </lineage>
</organism>
<evidence type="ECO:0000256" key="10">
    <source>
        <dbReference type="ARBA" id="ARBA00023970"/>
    </source>
</evidence>
<dbReference type="EMBL" id="BT080436">
    <property type="protein sequence ID" value="ACO14860.1"/>
    <property type="molecule type" value="mRNA"/>
</dbReference>
<accession>C1C0Q7</accession>
<feature type="binding site" evidence="12">
    <location>
        <position position="253"/>
    </location>
    <ligand>
        <name>a purine D-ribonucleoside</name>
        <dbReference type="ChEBI" id="CHEBI:142355"/>
    </ligand>
</feature>
<dbReference type="NCBIfam" id="TIGR01700">
    <property type="entry name" value="PNPH"/>
    <property type="match status" value="1"/>
</dbReference>
<proteinExistence type="evidence at transcript level"/>
<comment type="similarity">
    <text evidence="2 11">Belongs to the PNP/MTAP phosphorylase family.</text>
</comment>
<feature type="binding site" evidence="12">
    <location>
        <position position="124"/>
    </location>
    <ligand>
        <name>phosphate</name>
        <dbReference type="ChEBI" id="CHEBI:43474"/>
    </ligand>
</feature>
<evidence type="ECO:0000256" key="11">
    <source>
        <dbReference type="PIRNR" id="PIRNR000477"/>
    </source>
</evidence>
<comment type="catalytic activity">
    <reaction evidence="10">
        <text>guanosine + phosphate = alpha-D-ribose 1-phosphate + guanine</text>
        <dbReference type="Rhea" id="RHEA:13233"/>
        <dbReference type="ChEBI" id="CHEBI:16235"/>
        <dbReference type="ChEBI" id="CHEBI:16750"/>
        <dbReference type="ChEBI" id="CHEBI:43474"/>
        <dbReference type="ChEBI" id="CHEBI:57720"/>
        <dbReference type="EC" id="2.4.2.1"/>
    </reaction>
</comment>
<feature type="binding site" evidence="12">
    <location>
        <position position="72"/>
    </location>
    <ligand>
        <name>phosphate</name>
        <dbReference type="ChEBI" id="CHEBI:43474"/>
    </ligand>
</feature>
<evidence type="ECO:0000256" key="12">
    <source>
        <dbReference type="PIRSR" id="PIRSR000477-2"/>
    </source>
</evidence>
<dbReference type="InterPro" id="IPR011268">
    <property type="entry name" value="Purine_phosphorylase"/>
</dbReference>
<dbReference type="AlphaFoldDB" id="C1C0Q7"/>
<dbReference type="UniPathway" id="UPA00606"/>
<evidence type="ECO:0000256" key="1">
    <source>
        <dbReference type="ARBA" id="ARBA00005058"/>
    </source>
</evidence>
<dbReference type="GO" id="GO:0005737">
    <property type="term" value="C:cytoplasm"/>
    <property type="evidence" value="ECO:0007669"/>
    <property type="project" value="TreeGrafter"/>
</dbReference>
<feature type="binding site" evidence="12">
    <location>
        <position position="211"/>
    </location>
    <ligand>
        <name>a purine D-ribonucleoside</name>
        <dbReference type="ChEBI" id="CHEBI:142355"/>
    </ligand>
</feature>
<dbReference type="GO" id="GO:0047975">
    <property type="term" value="F:guanosine phosphorylase activity"/>
    <property type="evidence" value="ECO:0007669"/>
    <property type="project" value="RHEA"/>
</dbReference>
<reference evidence="14" key="1">
    <citation type="submission" date="2009-03" db="EMBL/GenBank/DDBJ databases">
        <title>Caligus clemensi ESTs and full-length cDNAs.</title>
        <authorList>
            <person name="Yasuike M."/>
            <person name="von Schalburg K."/>
            <person name="Cooper G."/>
            <person name="Leong J."/>
            <person name="Jones S.R.M."/>
            <person name="Koop B.F."/>
        </authorList>
    </citation>
    <scope>NUCLEOTIDE SEQUENCE</scope>
    <source>
        <tissue evidence="14">Whole</tissue>
    </source>
</reference>
<comment type="catalytic activity">
    <reaction evidence="7">
        <text>inosine + phosphate = alpha-D-ribose 1-phosphate + hypoxanthine</text>
        <dbReference type="Rhea" id="RHEA:27646"/>
        <dbReference type="ChEBI" id="CHEBI:17368"/>
        <dbReference type="ChEBI" id="CHEBI:17596"/>
        <dbReference type="ChEBI" id="CHEBI:43474"/>
        <dbReference type="ChEBI" id="CHEBI:57720"/>
        <dbReference type="EC" id="2.4.2.1"/>
    </reaction>
</comment>
<feature type="binding site" evidence="12">
    <location>
        <position position="41"/>
    </location>
    <ligand>
        <name>phosphate</name>
        <dbReference type="ChEBI" id="CHEBI:43474"/>
    </ligand>
</feature>
<dbReference type="InterPro" id="IPR000845">
    <property type="entry name" value="Nucleoside_phosphorylase_d"/>
</dbReference>
<feature type="binding site" evidence="12">
    <location>
        <position position="230"/>
    </location>
    <ligand>
        <name>phosphate</name>
        <dbReference type="ChEBI" id="CHEBI:43474"/>
    </ligand>
</feature>
<dbReference type="FunFam" id="3.40.50.1580:FF:000004">
    <property type="entry name" value="Purine nucleoside phosphorylase"/>
    <property type="match status" value="1"/>
</dbReference>
<gene>
    <name evidence="14" type="primary">PNPH</name>
</gene>
<feature type="domain" description="Nucleoside phosphorylase" evidence="13">
    <location>
        <begin position="34"/>
        <end position="288"/>
    </location>
</feature>
<evidence type="ECO:0000256" key="3">
    <source>
        <dbReference type="ARBA" id="ARBA00011886"/>
    </source>
</evidence>
<evidence type="ECO:0000313" key="14">
    <source>
        <dbReference type="EMBL" id="ACO14860.1"/>
    </source>
</evidence>
<comment type="function">
    <text evidence="11">The purine nucleoside phosphorylases catalyze the phosphorolytic breakdown of the N-glycosidic bond in the beta-(deoxy)ribonucleoside molecules, with the formation of the corresponding free purine bases and pentose-1-phosphate.</text>
</comment>
<dbReference type="Pfam" id="PF01048">
    <property type="entry name" value="PNP_UDP_1"/>
    <property type="match status" value="1"/>
</dbReference>
<evidence type="ECO:0000256" key="5">
    <source>
        <dbReference type="ARBA" id="ARBA00022676"/>
    </source>
</evidence>
<comment type="catalytic activity">
    <reaction evidence="9">
        <text>2'-deoxyinosine + phosphate = 2-deoxy-alpha-D-ribose 1-phosphate + hypoxanthine</text>
        <dbReference type="Rhea" id="RHEA:27750"/>
        <dbReference type="ChEBI" id="CHEBI:17368"/>
        <dbReference type="ChEBI" id="CHEBI:28997"/>
        <dbReference type="ChEBI" id="CHEBI:43474"/>
        <dbReference type="ChEBI" id="CHEBI:57259"/>
        <dbReference type="EC" id="2.4.2.1"/>
    </reaction>
</comment>
<dbReference type="CDD" id="cd09009">
    <property type="entry name" value="PNP-EcPNPII_like"/>
    <property type="match status" value="1"/>
</dbReference>
<dbReference type="InterPro" id="IPR011270">
    <property type="entry name" value="Pur_Nuc_Pase_Ino/Guo-sp"/>
</dbReference>
<evidence type="ECO:0000256" key="8">
    <source>
        <dbReference type="ARBA" id="ARBA00023929"/>
    </source>
</evidence>
<dbReference type="NCBIfam" id="TIGR01697">
    <property type="entry name" value="PNPH-PUNA-XAPA"/>
    <property type="match status" value="1"/>
</dbReference>
<evidence type="ECO:0000256" key="9">
    <source>
        <dbReference type="ARBA" id="ARBA00023950"/>
    </source>
</evidence>
<feature type="binding site" evidence="12">
    <location>
        <begin position="92"/>
        <end position="94"/>
    </location>
    <ligand>
        <name>phosphate</name>
        <dbReference type="ChEBI" id="CHEBI:43474"/>
    </ligand>
</feature>
<dbReference type="EC" id="2.4.2.1" evidence="3 11"/>
<evidence type="ECO:0000256" key="2">
    <source>
        <dbReference type="ARBA" id="ARBA00006751"/>
    </source>
</evidence>
<dbReference type="SUPFAM" id="SSF53167">
    <property type="entry name" value="Purine and uridine phosphorylases"/>
    <property type="match status" value="1"/>
</dbReference>
<dbReference type="Gene3D" id="3.40.50.1580">
    <property type="entry name" value="Nucleoside phosphorylase domain"/>
    <property type="match status" value="1"/>
</dbReference>
<dbReference type="InterPro" id="IPR035994">
    <property type="entry name" value="Nucleoside_phosphorylase_sf"/>
</dbReference>
<dbReference type="PIRSF" id="PIRSF000477">
    <property type="entry name" value="PurNPase"/>
    <property type="match status" value="1"/>
</dbReference>
<protein>
    <recommendedName>
        <fullName evidence="4 11">Purine nucleoside phosphorylase</fullName>
        <ecNumber evidence="3 11">2.4.2.1</ecNumber>
    </recommendedName>
    <alternativeName>
        <fullName evidence="11">Inosine-guanosine phosphorylase</fullName>
    </alternativeName>
</protein>
<evidence type="ECO:0000256" key="6">
    <source>
        <dbReference type="ARBA" id="ARBA00022679"/>
    </source>
</evidence>
<dbReference type="GO" id="GO:0009116">
    <property type="term" value="P:nucleoside metabolic process"/>
    <property type="evidence" value="ECO:0007669"/>
    <property type="project" value="InterPro"/>
</dbReference>
<comment type="catalytic activity">
    <reaction evidence="8">
        <text>2'-deoxyguanosine + phosphate = 2-deoxy-alpha-D-ribose 1-phosphate + guanine</text>
        <dbReference type="Rhea" id="RHEA:27738"/>
        <dbReference type="ChEBI" id="CHEBI:16235"/>
        <dbReference type="ChEBI" id="CHEBI:17172"/>
        <dbReference type="ChEBI" id="CHEBI:43474"/>
        <dbReference type="ChEBI" id="CHEBI:57259"/>
        <dbReference type="EC" id="2.4.2.1"/>
    </reaction>
</comment>
<sequence length="299" mass="32500">MKQNSEKSSSYAISYEVVKESADYILGQISNKPTIGIICGSGLGSIGDAVKDPVIIKYTDIPHFPTTTVGSHRSQMVFGTLGGAQVMVMQGRFHFYEGHSIHTCSMPVRVMHLVGVKTLISTNASGGTREDLKVGDLLIMTDHINLLGFNGGQNPLGGANHDNRFGTRFVAMNKCYDEEYIKLARQIAKDSGLESIVKSGVYAMTGGPSYETPAEVRSMKILGGDCIGMSTVHENIVARQCGMRVFSMSLITNICVSSQESEDKATHQEVIEVGQSREESLKIFTFSFLAGMKKSHNTQ</sequence>
<evidence type="ECO:0000256" key="7">
    <source>
        <dbReference type="ARBA" id="ARBA00023918"/>
    </source>
</evidence>
<evidence type="ECO:0000259" key="13">
    <source>
        <dbReference type="Pfam" id="PF01048"/>
    </source>
</evidence>
<dbReference type="GO" id="GO:0004731">
    <property type="term" value="F:purine-nucleoside phosphorylase activity"/>
    <property type="evidence" value="ECO:0007669"/>
    <property type="project" value="UniProtKB-EC"/>
</dbReference>
<comment type="pathway">
    <text evidence="1 11">Purine metabolism; purine nucleoside salvage.</text>
</comment>